<reference evidence="2 3" key="1">
    <citation type="submission" date="2022-05" db="EMBL/GenBank/DDBJ databases">
        <title>A multi-omics perspective on studying reproductive biology in Daphnia sinensis.</title>
        <authorList>
            <person name="Jia J."/>
        </authorList>
    </citation>
    <scope>NUCLEOTIDE SEQUENCE [LARGE SCALE GENOMIC DNA]</scope>
    <source>
        <strain evidence="2 3">WSL</strain>
    </source>
</reference>
<dbReference type="EMBL" id="WJBH02000001">
    <property type="protein sequence ID" value="KAI9564159.1"/>
    <property type="molecule type" value="Genomic_DNA"/>
</dbReference>
<dbReference type="InterPro" id="IPR036508">
    <property type="entry name" value="Chitin-bd_dom_sf"/>
</dbReference>
<organism evidence="2 3">
    <name type="scientific">Daphnia sinensis</name>
    <dbReference type="NCBI Taxonomy" id="1820382"/>
    <lineage>
        <taxon>Eukaryota</taxon>
        <taxon>Metazoa</taxon>
        <taxon>Ecdysozoa</taxon>
        <taxon>Arthropoda</taxon>
        <taxon>Crustacea</taxon>
        <taxon>Branchiopoda</taxon>
        <taxon>Diplostraca</taxon>
        <taxon>Cladocera</taxon>
        <taxon>Anomopoda</taxon>
        <taxon>Daphniidae</taxon>
        <taxon>Daphnia</taxon>
        <taxon>Daphnia similis group</taxon>
    </lineage>
</organism>
<dbReference type="Gene3D" id="2.170.140.10">
    <property type="entry name" value="Chitin binding domain"/>
    <property type="match status" value="1"/>
</dbReference>
<dbReference type="PROSITE" id="PS50940">
    <property type="entry name" value="CHIT_BIND_II"/>
    <property type="match status" value="1"/>
</dbReference>
<dbReference type="InterPro" id="IPR002557">
    <property type="entry name" value="Chitin-bd_dom"/>
</dbReference>
<dbReference type="GO" id="GO:0008061">
    <property type="term" value="F:chitin binding"/>
    <property type="evidence" value="ECO:0007669"/>
    <property type="project" value="InterPro"/>
</dbReference>
<comment type="caution">
    <text evidence="2">The sequence shown here is derived from an EMBL/GenBank/DDBJ whole genome shotgun (WGS) entry which is preliminary data.</text>
</comment>
<dbReference type="SUPFAM" id="SSF57625">
    <property type="entry name" value="Invertebrate chitin-binding proteins"/>
    <property type="match status" value="1"/>
</dbReference>
<evidence type="ECO:0000313" key="3">
    <source>
        <dbReference type="Proteomes" id="UP000820818"/>
    </source>
</evidence>
<dbReference type="Proteomes" id="UP000820818">
    <property type="component" value="Linkage Group LG1"/>
</dbReference>
<gene>
    <name evidence="2" type="ORF">GHT06_007897</name>
</gene>
<dbReference type="GO" id="GO:0005576">
    <property type="term" value="C:extracellular region"/>
    <property type="evidence" value="ECO:0007669"/>
    <property type="project" value="InterPro"/>
</dbReference>
<dbReference type="PANTHER" id="PTHR22933">
    <property type="entry name" value="FI18007P1-RELATED"/>
    <property type="match status" value="1"/>
</dbReference>
<feature type="domain" description="Chitin-binding type-2" evidence="1">
    <location>
        <begin position="81"/>
        <end position="139"/>
    </location>
</feature>
<dbReference type="AlphaFoldDB" id="A0AAD5L2M9"/>
<name>A0AAD5L2M9_9CRUS</name>
<dbReference type="Pfam" id="PF01607">
    <property type="entry name" value="CBM_14"/>
    <property type="match status" value="1"/>
</dbReference>
<accession>A0AAD5L2M9</accession>
<keyword evidence="3" id="KW-1185">Reference proteome</keyword>
<dbReference type="InterPro" id="IPR052976">
    <property type="entry name" value="Scoloptoxin-like"/>
</dbReference>
<evidence type="ECO:0000313" key="2">
    <source>
        <dbReference type="EMBL" id="KAI9564159.1"/>
    </source>
</evidence>
<protein>
    <recommendedName>
        <fullName evidence="1">Chitin-binding type-2 domain-containing protein</fullName>
    </recommendedName>
</protein>
<dbReference type="SMART" id="SM00494">
    <property type="entry name" value="ChtBD2"/>
    <property type="match status" value="1"/>
</dbReference>
<evidence type="ECO:0000259" key="1">
    <source>
        <dbReference type="PROSITE" id="PS50940"/>
    </source>
</evidence>
<sequence length="161" mass="18823">MLQKTNGEIPLDLCQLFQQFGARNSKINNRLSFWFAIHVLVRWPNCKSPGTICTSAITLVYSLPALHRAKRWEEFPNVTLTFDCTDRPLGFYADQEFECMLFHMCDEDGRRIPYMCGSGTAFNQQYRICDWIHNFDCKEANKWFYLNELTYVTDPPKIATA</sequence>
<proteinExistence type="predicted"/>
<dbReference type="PANTHER" id="PTHR22933:SF31">
    <property type="entry name" value="FI18007P1"/>
    <property type="match status" value="1"/>
</dbReference>